<sequence length="78" mass="8232">MPAMCDHAADGSEKGDTTIDDGIVQDRSGAGFCHSGDTSRARDAESMCMYTIGTDAFVNGASVSRERDCKTAIGPRQE</sequence>
<evidence type="ECO:0000313" key="3">
    <source>
        <dbReference type="Proteomes" id="UP000479190"/>
    </source>
</evidence>
<dbReference type="Proteomes" id="UP000479190">
    <property type="component" value="Unassembled WGS sequence"/>
</dbReference>
<feature type="region of interest" description="Disordered" evidence="1">
    <location>
        <begin position="1"/>
        <end position="39"/>
    </location>
</feature>
<evidence type="ECO:0000313" key="2">
    <source>
        <dbReference type="EMBL" id="CAB0036413.1"/>
    </source>
</evidence>
<protein>
    <submittedName>
        <fullName evidence="2">Uncharacterized protein</fullName>
    </submittedName>
</protein>
<organism evidence="2 3">
    <name type="scientific">Trichogramma brassicae</name>
    <dbReference type="NCBI Taxonomy" id="86971"/>
    <lineage>
        <taxon>Eukaryota</taxon>
        <taxon>Metazoa</taxon>
        <taxon>Ecdysozoa</taxon>
        <taxon>Arthropoda</taxon>
        <taxon>Hexapoda</taxon>
        <taxon>Insecta</taxon>
        <taxon>Pterygota</taxon>
        <taxon>Neoptera</taxon>
        <taxon>Endopterygota</taxon>
        <taxon>Hymenoptera</taxon>
        <taxon>Apocrita</taxon>
        <taxon>Proctotrupomorpha</taxon>
        <taxon>Chalcidoidea</taxon>
        <taxon>Trichogrammatidae</taxon>
        <taxon>Trichogramma</taxon>
    </lineage>
</organism>
<dbReference type="EMBL" id="CADCXV010000815">
    <property type="protein sequence ID" value="CAB0036413.1"/>
    <property type="molecule type" value="Genomic_DNA"/>
</dbReference>
<evidence type="ECO:0000256" key="1">
    <source>
        <dbReference type="SAM" id="MobiDB-lite"/>
    </source>
</evidence>
<reference evidence="2 3" key="1">
    <citation type="submission" date="2020-02" db="EMBL/GenBank/DDBJ databases">
        <authorList>
            <person name="Ferguson B K."/>
        </authorList>
    </citation>
    <scope>NUCLEOTIDE SEQUENCE [LARGE SCALE GENOMIC DNA]</scope>
</reference>
<dbReference type="AlphaFoldDB" id="A0A6H5IH78"/>
<accession>A0A6H5IH78</accession>
<proteinExistence type="predicted"/>
<gene>
    <name evidence="2" type="ORF">TBRA_LOCUS8282</name>
</gene>
<name>A0A6H5IH78_9HYME</name>
<feature type="compositionally biased region" description="Basic and acidic residues" evidence="1">
    <location>
        <begin position="7"/>
        <end position="17"/>
    </location>
</feature>
<keyword evidence="3" id="KW-1185">Reference proteome</keyword>